<organism evidence="2 3">
    <name type="scientific">Gordonia neofelifaecis NRRL B-59395</name>
    <dbReference type="NCBI Taxonomy" id="644548"/>
    <lineage>
        <taxon>Bacteria</taxon>
        <taxon>Bacillati</taxon>
        <taxon>Actinomycetota</taxon>
        <taxon>Actinomycetes</taxon>
        <taxon>Mycobacteriales</taxon>
        <taxon>Gordoniaceae</taxon>
        <taxon>Gordonia</taxon>
    </lineage>
</organism>
<gene>
    <name evidence="2" type="ORF">SCNU_17485</name>
</gene>
<keyword evidence="1" id="KW-0732">Signal</keyword>
<reference evidence="2 3" key="1">
    <citation type="journal article" date="2011" name="J. Bacteriol.">
        <title>Draft Genome Sequence of Gordonia neofelifaecis NRRL B-59395, a Cholesterol-Degrading Actinomycete.</title>
        <authorList>
            <person name="Ge F."/>
            <person name="Li W."/>
            <person name="Chen G."/>
            <person name="Liu Y."/>
            <person name="Zhang G."/>
            <person name="Yong B."/>
            <person name="Wang Q."/>
            <person name="Wang N."/>
            <person name="Huang Z."/>
            <person name="Li W."/>
            <person name="Wang J."/>
            <person name="Wu C."/>
            <person name="Xie Q."/>
            <person name="Liu G."/>
        </authorList>
    </citation>
    <scope>NUCLEOTIDE SEQUENCE [LARGE SCALE GENOMIC DNA]</scope>
    <source>
        <strain evidence="2 3">NRRL B-59395</strain>
    </source>
</reference>
<accession>F1YNL5</accession>
<feature type="chain" id="PRO_5003273715" evidence="1">
    <location>
        <begin position="32"/>
        <end position="198"/>
    </location>
</feature>
<name>F1YNL5_9ACTN</name>
<dbReference type="AlphaFoldDB" id="F1YNL5"/>
<dbReference type="EMBL" id="AEUD01000018">
    <property type="protein sequence ID" value="EGD53752.1"/>
    <property type="molecule type" value="Genomic_DNA"/>
</dbReference>
<evidence type="ECO:0000313" key="3">
    <source>
        <dbReference type="Proteomes" id="UP000035065"/>
    </source>
</evidence>
<protein>
    <submittedName>
        <fullName evidence="2">Uncharacterized protein</fullName>
    </submittedName>
</protein>
<proteinExistence type="predicted"/>
<comment type="caution">
    <text evidence="2">The sequence shown here is derived from an EMBL/GenBank/DDBJ whole genome shotgun (WGS) entry which is preliminary data.</text>
</comment>
<evidence type="ECO:0000313" key="2">
    <source>
        <dbReference type="EMBL" id="EGD53752.1"/>
    </source>
</evidence>
<dbReference type="Proteomes" id="UP000035065">
    <property type="component" value="Unassembled WGS sequence"/>
</dbReference>
<evidence type="ECO:0000256" key="1">
    <source>
        <dbReference type="SAM" id="SignalP"/>
    </source>
</evidence>
<sequence>MRRITRTGITLIATAAAVGVTIAASPAPAGAAPAKRCVIDQTDATRTVASLMSDCSTGEILGLFADAPLGLMPTGTKTLSLLPVFQISGDALPYDSAKALTRAQSVLGDALTFTRRGGQPWVYKNYAWGLDAGAAVTRGVSRVDGRPVYAADFAADFNGYRISLHEYRQLTPTVWIARDIGGGDKPTTTPTGGVIALS</sequence>
<dbReference type="eggNOG" id="ENOG5031VXM">
    <property type="taxonomic scope" value="Bacteria"/>
</dbReference>
<keyword evidence="3" id="KW-1185">Reference proteome</keyword>
<feature type="signal peptide" evidence="1">
    <location>
        <begin position="1"/>
        <end position="31"/>
    </location>
</feature>